<gene>
    <name evidence="2" type="ORF">CINCED_3A022035</name>
</gene>
<evidence type="ECO:0000313" key="3">
    <source>
        <dbReference type="Proteomes" id="UP000325440"/>
    </source>
</evidence>
<sequence>MCLREGYRGKYSVQKETMKENMKYGTTKCLEEIYNKPSIFGTMKNTRRSWAGHVWRSEVLIKQITARKPNKKIPGERQDPDKDGHTEKRKIRGY</sequence>
<organism evidence="2 3">
    <name type="scientific">Cinara cedri</name>
    <dbReference type="NCBI Taxonomy" id="506608"/>
    <lineage>
        <taxon>Eukaryota</taxon>
        <taxon>Metazoa</taxon>
        <taxon>Ecdysozoa</taxon>
        <taxon>Arthropoda</taxon>
        <taxon>Hexapoda</taxon>
        <taxon>Insecta</taxon>
        <taxon>Pterygota</taxon>
        <taxon>Neoptera</taxon>
        <taxon>Paraneoptera</taxon>
        <taxon>Hemiptera</taxon>
        <taxon>Sternorrhyncha</taxon>
        <taxon>Aphidomorpha</taxon>
        <taxon>Aphidoidea</taxon>
        <taxon>Aphididae</taxon>
        <taxon>Lachninae</taxon>
        <taxon>Cinara</taxon>
    </lineage>
</organism>
<dbReference type="Proteomes" id="UP000325440">
    <property type="component" value="Unassembled WGS sequence"/>
</dbReference>
<evidence type="ECO:0000313" key="2">
    <source>
        <dbReference type="EMBL" id="VVC39921.1"/>
    </source>
</evidence>
<protein>
    <submittedName>
        <fullName evidence="2">Uncharacterized protein</fullName>
    </submittedName>
</protein>
<feature type="compositionally biased region" description="Basic and acidic residues" evidence="1">
    <location>
        <begin position="73"/>
        <end position="86"/>
    </location>
</feature>
<keyword evidence="3" id="KW-1185">Reference proteome</keyword>
<proteinExistence type="predicted"/>
<dbReference type="OrthoDB" id="6598681at2759"/>
<evidence type="ECO:0000256" key="1">
    <source>
        <dbReference type="SAM" id="MobiDB-lite"/>
    </source>
</evidence>
<name>A0A5E4NBT9_9HEMI</name>
<dbReference type="EMBL" id="CABPRJ010001898">
    <property type="protein sequence ID" value="VVC39921.1"/>
    <property type="molecule type" value="Genomic_DNA"/>
</dbReference>
<feature type="region of interest" description="Disordered" evidence="1">
    <location>
        <begin position="65"/>
        <end position="94"/>
    </location>
</feature>
<accession>A0A5E4NBT9</accession>
<reference evidence="2 3" key="1">
    <citation type="submission" date="2019-08" db="EMBL/GenBank/DDBJ databases">
        <authorList>
            <person name="Alioto T."/>
            <person name="Alioto T."/>
            <person name="Gomez Garrido J."/>
        </authorList>
    </citation>
    <scope>NUCLEOTIDE SEQUENCE [LARGE SCALE GENOMIC DNA]</scope>
</reference>
<dbReference type="AlphaFoldDB" id="A0A5E4NBT9"/>